<dbReference type="AlphaFoldDB" id="A0A6M3L1V0"/>
<organism evidence="2">
    <name type="scientific">viral metagenome</name>
    <dbReference type="NCBI Taxonomy" id="1070528"/>
    <lineage>
        <taxon>unclassified sequences</taxon>
        <taxon>metagenomes</taxon>
        <taxon>organismal metagenomes</taxon>
    </lineage>
</organism>
<accession>A0A6M3L1V0</accession>
<protein>
    <submittedName>
        <fullName evidence="2">Uncharacterized protein</fullName>
    </submittedName>
</protein>
<proteinExistence type="predicted"/>
<sequence>MLISKTAEQHGRGTDRYKAVVHLTPGERAAARAGETVMFQSAYRAGGKHGTTWRRVHTYRSYDRTRYVPRVPTPEQITQAEAAT</sequence>
<name>A0A6M3L1V0_9ZZZZ</name>
<reference evidence="2" key="1">
    <citation type="submission" date="2020-03" db="EMBL/GenBank/DDBJ databases">
        <title>The deep terrestrial virosphere.</title>
        <authorList>
            <person name="Holmfeldt K."/>
            <person name="Nilsson E."/>
            <person name="Simone D."/>
            <person name="Lopez-Fernandez M."/>
            <person name="Wu X."/>
            <person name="de Brujin I."/>
            <person name="Lundin D."/>
            <person name="Andersson A."/>
            <person name="Bertilsson S."/>
            <person name="Dopson M."/>
        </authorList>
    </citation>
    <scope>NUCLEOTIDE SEQUENCE</scope>
    <source>
        <strain evidence="1">MM415A03618</strain>
        <strain evidence="2">MM415B02779</strain>
    </source>
</reference>
<dbReference type="EMBL" id="MT141809">
    <property type="protein sequence ID" value="QJA70638.1"/>
    <property type="molecule type" value="Genomic_DNA"/>
</dbReference>
<dbReference type="EMBL" id="MT142772">
    <property type="protein sequence ID" value="QJA88349.1"/>
    <property type="molecule type" value="Genomic_DNA"/>
</dbReference>
<gene>
    <name evidence="1" type="ORF">MM415A03618_0005</name>
    <name evidence="2" type="ORF">MM415B02779_0010</name>
</gene>
<evidence type="ECO:0000313" key="2">
    <source>
        <dbReference type="EMBL" id="QJA88349.1"/>
    </source>
</evidence>
<evidence type="ECO:0000313" key="1">
    <source>
        <dbReference type="EMBL" id="QJA70638.1"/>
    </source>
</evidence>